<reference evidence="1 2" key="1">
    <citation type="submission" date="2015-07" db="EMBL/GenBank/DDBJ databases">
        <title>Complete genome sequence of Prevotella intermedia strain 17-2.</title>
        <authorList>
            <person name="Nambu T."/>
        </authorList>
    </citation>
    <scope>NUCLEOTIDE SEQUENCE [LARGE SCALE GENOMIC DNA]</scope>
    <source>
        <strain evidence="1 2">17-2</strain>
    </source>
</reference>
<evidence type="ECO:0000313" key="1">
    <source>
        <dbReference type="EMBL" id="BAR94938.1"/>
    </source>
</evidence>
<dbReference type="Proteomes" id="UP000067008">
    <property type="component" value="Chromosome 2"/>
</dbReference>
<dbReference type="EMBL" id="AP014925">
    <property type="protein sequence ID" value="BAR94938.1"/>
    <property type="molecule type" value="Genomic_DNA"/>
</dbReference>
<evidence type="ECO:0000313" key="2">
    <source>
        <dbReference type="Proteomes" id="UP000067008"/>
    </source>
</evidence>
<gene>
    <name evidence="1" type="ORF">PI172_0210</name>
</gene>
<dbReference type="AlphaFoldDB" id="A0AAD1F690"/>
<accession>A0AAD1F690</accession>
<sequence length="44" mass="5113">MHGKSVGFALQNSRFRNAKSKLPFSQRIIFTKSRRFSHVLAESF</sequence>
<name>A0AAD1F690_PREIN</name>
<organism evidence="1 2">
    <name type="scientific">Prevotella intermedia</name>
    <dbReference type="NCBI Taxonomy" id="28131"/>
    <lineage>
        <taxon>Bacteria</taxon>
        <taxon>Pseudomonadati</taxon>
        <taxon>Bacteroidota</taxon>
        <taxon>Bacteroidia</taxon>
        <taxon>Bacteroidales</taxon>
        <taxon>Prevotellaceae</taxon>
        <taxon>Prevotella</taxon>
    </lineage>
</organism>
<protein>
    <submittedName>
        <fullName evidence="1">Uncharacterized protein</fullName>
    </submittedName>
</protein>
<proteinExistence type="predicted"/>